<feature type="compositionally biased region" description="Low complexity" evidence="1">
    <location>
        <begin position="1"/>
        <end position="14"/>
    </location>
</feature>
<feature type="compositionally biased region" description="Polar residues" evidence="1">
    <location>
        <begin position="129"/>
        <end position="138"/>
    </location>
</feature>
<dbReference type="Proteomes" id="UP001302812">
    <property type="component" value="Unassembled WGS sequence"/>
</dbReference>
<feature type="compositionally biased region" description="Low complexity" evidence="1">
    <location>
        <begin position="187"/>
        <end position="200"/>
    </location>
</feature>
<name>A0AAN6THA3_9PEZI</name>
<accession>A0AAN6THA3</accession>
<feature type="compositionally biased region" description="Polar residues" evidence="1">
    <location>
        <begin position="56"/>
        <end position="71"/>
    </location>
</feature>
<feature type="compositionally biased region" description="Pro residues" evidence="1">
    <location>
        <begin position="236"/>
        <end position="252"/>
    </location>
</feature>
<feature type="compositionally biased region" description="Low complexity" evidence="1">
    <location>
        <begin position="273"/>
        <end position="301"/>
    </location>
</feature>
<feature type="compositionally biased region" description="Low complexity" evidence="1">
    <location>
        <begin position="169"/>
        <end position="180"/>
    </location>
</feature>
<evidence type="ECO:0000256" key="1">
    <source>
        <dbReference type="SAM" id="MobiDB-lite"/>
    </source>
</evidence>
<feature type="compositionally biased region" description="Polar residues" evidence="1">
    <location>
        <begin position="109"/>
        <end position="120"/>
    </location>
</feature>
<feature type="compositionally biased region" description="Polar residues" evidence="1">
    <location>
        <begin position="79"/>
        <end position="88"/>
    </location>
</feature>
<evidence type="ECO:0000313" key="3">
    <source>
        <dbReference type="Proteomes" id="UP001302812"/>
    </source>
</evidence>
<organism evidence="2 3">
    <name type="scientific">Canariomyces notabilis</name>
    <dbReference type="NCBI Taxonomy" id="2074819"/>
    <lineage>
        <taxon>Eukaryota</taxon>
        <taxon>Fungi</taxon>
        <taxon>Dikarya</taxon>
        <taxon>Ascomycota</taxon>
        <taxon>Pezizomycotina</taxon>
        <taxon>Sordariomycetes</taxon>
        <taxon>Sordariomycetidae</taxon>
        <taxon>Sordariales</taxon>
        <taxon>Chaetomiaceae</taxon>
        <taxon>Canariomyces</taxon>
    </lineage>
</organism>
<proteinExistence type="predicted"/>
<keyword evidence="3" id="KW-1185">Reference proteome</keyword>
<protein>
    <submittedName>
        <fullName evidence="2">Uncharacterized protein</fullName>
    </submittedName>
</protein>
<feature type="region of interest" description="Disordered" evidence="1">
    <location>
        <begin position="1"/>
        <end position="308"/>
    </location>
</feature>
<gene>
    <name evidence="2" type="ORF">N656DRAFT_827925</name>
</gene>
<evidence type="ECO:0000313" key="2">
    <source>
        <dbReference type="EMBL" id="KAK4114121.1"/>
    </source>
</evidence>
<comment type="caution">
    <text evidence="2">The sequence shown here is derived from an EMBL/GenBank/DDBJ whole genome shotgun (WGS) entry which is preliminary data.</text>
</comment>
<reference evidence="2" key="2">
    <citation type="submission" date="2023-05" db="EMBL/GenBank/DDBJ databases">
        <authorList>
            <consortium name="Lawrence Berkeley National Laboratory"/>
            <person name="Steindorff A."/>
            <person name="Hensen N."/>
            <person name="Bonometti L."/>
            <person name="Westerberg I."/>
            <person name="Brannstrom I.O."/>
            <person name="Guillou S."/>
            <person name="Cros-Aarteil S."/>
            <person name="Calhoun S."/>
            <person name="Haridas S."/>
            <person name="Kuo A."/>
            <person name="Mondo S."/>
            <person name="Pangilinan J."/>
            <person name="Riley R."/>
            <person name="Labutti K."/>
            <person name="Andreopoulos B."/>
            <person name="Lipzen A."/>
            <person name="Chen C."/>
            <person name="Yanf M."/>
            <person name="Daum C."/>
            <person name="Ng V."/>
            <person name="Clum A."/>
            <person name="Ohm R."/>
            <person name="Martin F."/>
            <person name="Silar P."/>
            <person name="Natvig D."/>
            <person name="Lalanne C."/>
            <person name="Gautier V."/>
            <person name="Ament-Velasquez S.L."/>
            <person name="Kruys A."/>
            <person name="Hutchinson M.I."/>
            <person name="Powell A.J."/>
            <person name="Barry K."/>
            <person name="Miller A.N."/>
            <person name="Grigoriev I.V."/>
            <person name="Debuchy R."/>
            <person name="Gladieux P."/>
            <person name="Thoren M.H."/>
            <person name="Johannesson H."/>
        </authorList>
    </citation>
    <scope>NUCLEOTIDE SEQUENCE</scope>
    <source>
        <strain evidence="2">CBS 508.74</strain>
    </source>
</reference>
<dbReference type="EMBL" id="MU853337">
    <property type="protein sequence ID" value="KAK4114121.1"/>
    <property type="molecule type" value="Genomic_DNA"/>
</dbReference>
<dbReference type="GeneID" id="89942644"/>
<reference evidence="2" key="1">
    <citation type="journal article" date="2023" name="Mol. Phylogenet. Evol.">
        <title>Genome-scale phylogeny and comparative genomics of the fungal order Sordariales.</title>
        <authorList>
            <person name="Hensen N."/>
            <person name="Bonometti L."/>
            <person name="Westerberg I."/>
            <person name="Brannstrom I.O."/>
            <person name="Guillou S."/>
            <person name="Cros-Aarteil S."/>
            <person name="Calhoun S."/>
            <person name="Haridas S."/>
            <person name="Kuo A."/>
            <person name="Mondo S."/>
            <person name="Pangilinan J."/>
            <person name="Riley R."/>
            <person name="LaButti K."/>
            <person name="Andreopoulos B."/>
            <person name="Lipzen A."/>
            <person name="Chen C."/>
            <person name="Yan M."/>
            <person name="Daum C."/>
            <person name="Ng V."/>
            <person name="Clum A."/>
            <person name="Steindorff A."/>
            <person name="Ohm R.A."/>
            <person name="Martin F."/>
            <person name="Silar P."/>
            <person name="Natvig D.O."/>
            <person name="Lalanne C."/>
            <person name="Gautier V."/>
            <person name="Ament-Velasquez S.L."/>
            <person name="Kruys A."/>
            <person name="Hutchinson M.I."/>
            <person name="Powell A.J."/>
            <person name="Barry K."/>
            <person name="Miller A.N."/>
            <person name="Grigoriev I.V."/>
            <person name="Debuchy R."/>
            <person name="Gladieux P."/>
            <person name="Hiltunen Thoren M."/>
            <person name="Johannesson H."/>
        </authorList>
    </citation>
    <scope>NUCLEOTIDE SEQUENCE</scope>
    <source>
        <strain evidence="2">CBS 508.74</strain>
    </source>
</reference>
<dbReference type="RefSeq" id="XP_064671691.1">
    <property type="nucleotide sequence ID" value="XM_064818518.1"/>
</dbReference>
<dbReference type="AlphaFoldDB" id="A0AAN6THA3"/>
<sequence length="611" mass="64632">MSSLVSSSGALSRSRSLRKPSSRPETTTRSGLNGDGAQRSHDVSPSRLPIKGSSKGGTSTATVNAPRTTRPLSGVFARVTSTTSSARQGQHDSPGPEAPPSAAPGRLTRTASTRQPSTASVRAAPSAITRPTTSSGVPTSRPRVASTAGAGTAPDSGSGLCQGHTRAKSSVTTLSSATTLRPPSQVSSSSSSTTTTTTTTARIDRSRPPLTSQTRRPSGTRPPAPPSPTTTTPSTPSSPKPAVKPPPRPGPASGPGADAANLLAGQPSGSAVPARHQQQQQAQQQQQQQPHRPPFTTHQQHFSPLKSLAPKPLTATFLAPPSPSKHPANVAASAETSRLQTELLQLHLLHRHAAPLNAQWRASARAKLRARWEAVGVLEGEVTALEREVEEARNAAAILDWCGGKHKGMMGTGTGVDEQRVGALAEVLDGVWAAQERYARVVRAFEKWVGRVEVVFSARRRAGQDVDADVGLVASRAENEEEQDQGLGLTLIGEMDAAWKAECAALGRRLDGWRRTLAGLVEYEIDKDTEKVGRIPGETAEADTSLSSLERILQACRVLVHGMLAELGVMELIEREAVAEEMRWVRDMNRRGLGGGAHEESRRAGAIWRVL</sequence>